<dbReference type="Gene3D" id="3.60.10.10">
    <property type="entry name" value="Endonuclease/exonuclease/phosphatase"/>
    <property type="match status" value="1"/>
</dbReference>
<dbReference type="EMBL" id="JH431107">
    <property type="status" value="NOT_ANNOTATED_CDS"/>
    <property type="molecule type" value="Genomic_DNA"/>
</dbReference>
<dbReference type="InterPro" id="IPR036691">
    <property type="entry name" value="Endo/exonu/phosph_ase_sf"/>
</dbReference>
<proteinExistence type="predicted"/>
<evidence type="ECO:0000256" key="1">
    <source>
        <dbReference type="SAM" id="MobiDB-lite"/>
    </source>
</evidence>
<organism evidence="2 3">
    <name type="scientific">Strigamia maritima</name>
    <name type="common">European centipede</name>
    <name type="synonym">Geophilus maritimus</name>
    <dbReference type="NCBI Taxonomy" id="126957"/>
    <lineage>
        <taxon>Eukaryota</taxon>
        <taxon>Metazoa</taxon>
        <taxon>Ecdysozoa</taxon>
        <taxon>Arthropoda</taxon>
        <taxon>Myriapoda</taxon>
        <taxon>Chilopoda</taxon>
        <taxon>Pleurostigmophora</taxon>
        <taxon>Geophilomorpha</taxon>
        <taxon>Linotaeniidae</taxon>
        <taxon>Strigamia</taxon>
    </lineage>
</organism>
<feature type="compositionally biased region" description="Basic and acidic residues" evidence="1">
    <location>
        <begin position="244"/>
        <end position="259"/>
    </location>
</feature>
<feature type="region of interest" description="Disordered" evidence="1">
    <location>
        <begin position="244"/>
        <end position="267"/>
    </location>
</feature>
<dbReference type="HOGENOM" id="CLU_1043214_0_0_1"/>
<keyword evidence="3" id="KW-1185">Reference proteome</keyword>
<reference evidence="2" key="2">
    <citation type="submission" date="2015-02" db="UniProtKB">
        <authorList>
            <consortium name="EnsemblMetazoa"/>
        </authorList>
    </citation>
    <scope>IDENTIFICATION</scope>
</reference>
<dbReference type="Proteomes" id="UP000014500">
    <property type="component" value="Unassembled WGS sequence"/>
</dbReference>
<dbReference type="AlphaFoldDB" id="T1IMZ0"/>
<sequence length="267" mass="30616">MQTSRRKSDRSKKWITPSPSSSREGGGDEHIRLIVWNVAGLRNKGPLFWETIKKKDIILNETWLEEKENKQFSKKLDDTFGWDFLPATRSNRKGRAKGGQLIGARKRLEWTRTCEKWKYGLVIRYQIESDRGILVSVYCNEGVRRLTEELDLIIEEAEDKGWQVMITGDFNARTANKQVDLGDKLDVRNSEDDIINDEGKLLLQFCGEHCIKILNGMMDGDWLGKFTSINIRGAAVVDYKRRVSSESTGKKYKDEKSEAKPLVLGKG</sequence>
<reference evidence="3" key="1">
    <citation type="submission" date="2011-05" db="EMBL/GenBank/DDBJ databases">
        <authorList>
            <person name="Richards S.R."/>
            <person name="Qu J."/>
            <person name="Jiang H."/>
            <person name="Jhangiani S.N."/>
            <person name="Agravi P."/>
            <person name="Goodspeed R."/>
            <person name="Gross S."/>
            <person name="Mandapat C."/>
            <person name="Jackson L."/>
            <person name="Mathew T."/>
            <person name="Pu L."/>
            <person name="Thornton R."/>
            <person name="Saada N."/>
            <person name="Wilczek-Boney K.B."/>
            <person name="Lee S."/>
            <person name="Kovar C."/>
            <person name="Wu Y."/>
            <person name="Scherer S.E."/>
            <person name="Worley K.C."/>
            <person name="Muzny D.M."/>
            <person name="Gibbs R."/>
        </authorList>
    </citation>
    <scope>NUCLEOTIDE SEQUENCE</scope>
    <source>
        <strain evidence="3">Brora</strain>
    </source>
</reference>
<name>T1IMZ0_STRMM</name>
<dbReference type="eggNOG" id="ENOG502TB6W">
    <property type="taxonomic scope" value="Eukaryota"/>
</dbReference>
<evidence type="ECO:0000313" key="2">
    <source>
        <dbReference type="EnsemblMetazoa" id="SMAR002359-PA"/>
    </source>
</evidence>
<dbReference type="SUPFAM" id="SSF56219">
    <property type="entry name" value="DNase I-like"/>
    <property type="match status" value="1"/>
</dbReference>
<dbReference type="EnsemblMetazoa" id="SMAR002359-RA">
    <property type="protein sequence ID" value="SMAR002359-PA"/>
    <property type="gene ID" value="SMAR002359"/>
</dbReference>
<protein>
    <recommendedName>
        <fullName evidence="4">Endonuclease/exonuclease/phosphatase domain-containing protein</fullName>
    </recommendedName>
</protein>
<evidence type="ECO:0008006" key="4">
    <source>
        <dbReference type="Google" id="ProtNLM"/>
    </source>
</evidence>
<evidence type="ECO:0000313" key="3">
    <source>
        <dbReference type="Proteomes" id="UP000014500"/>
    </source>
</evidence>
<feature type="region of interest" description="Disordered" evidence="1">
    <location>
        <begin position="1"/>
        <end position="26"/>
    </location>
</feature>
<accession>T1IMZ0</accession>
<dbReference type="PhylomeDB" id="T1IMZ0"/>
<feature type="compositionally biased region" description="Basic residues" evidence="1">
    <location>
        <begin position="1"/>
        <end position="10"/>
    </location>
</feature>